<evidence type="ECO:0000256" key="8">
    <source>
        <dbReference type="ARBA" id="ARBA00035363"/>
    </source>
</evidence>
<keyword evidence="3" id="KW-0809">Transit peptide</keyword>
<dbReference type="PANTHER" id="PTHR13231:SF3">
    <property type="entry name" value="SMALL RIBOSOMAL SUBUNIT PROTEIN MS31"/>
    <property type="match status" value="1"/>
</dbReference>
<dbReference type="OMA" id="KVWRFPI"/>
<dbReference type="PANTHER" id="PTHR13231">
    <property type="entry name" value="MITOCHONDRIAL RIBOSOMAL PROTEIN S31"/>
    <property type="match status" value="1"/>
</dbReference>
<dbReference type="eggNOG" id="ENOG502QSX9">
    <property type="taxonomic scope" value="Eukaryota"/>
</dbReference>
<gene>
    <name evidence="9" type="ORF">L798_04367</name>
</gene>
<keyword evidence="10" id="KW-1185">Reference proteome</keyword>
<name>A0A067RLY8_ZOONE</name>
<dbReference type="OrthoDB" id="5989925at2759"/>
<dbReference type="EMBL" id="KK852595">
    <property type="protein sequence ID" value="KDR20607.1"/>
    <property type="molecule type" value="Genomic_DNA"/>
</dbReference>
<evidence type="ECO:0000256" key="4">
    <source>
        <dbReference type="ARBA" id="ARBA00022980"/>
    </source>
</evidence>
<evidence type="ECO:0000256" key="1">
    <source>
        <dbReference type="ARBA" id="ARBA00004173"/>
    </source>
</evidence>
<dbReference type="FunCoup" id="A0A067RLY8">
    <property type="interactions" value="535"/>
</dbReference>
<evidence type="ECO:0000256" key="6">
    <source>
        <dbReference type="ARBA" id="ARBA00023274"/>
    </source>
</evidence>
<evidence type="ECO:0000256" key="3">
    <source>
        <dbReference type="ARBA" id="ARBA00022946"/>
    </source>
</evidence>
<sequence length="364" mass="41252">MLRLLSRITNSQQLPSCQFYKLSPVLFCSSRHEGSSDNGSEGTVKPKKNEEAIKKLNLLLKSMTEEEHVISSSGIGSQLARPPVKRKKEQIKIGDSLTVAAKEVAEVLGGDVKQTESELLNKLLSPSQAVNESESETQAPPMNLRDLISGMRIDRRKRSEHVSEEGRAKQVRRILDGRKVATVRERDLSVGEVVKGQQGPKIYTDKINIFGGEPLGIFKSPELQAGKVSDFPSEVTTWQRLEARELRLAVTHPPSNIFEEMIRWTEQGKLWHLPVNNEQGQVEESKVYFTEHVFLEHHLDPWCPQKGPVRHFMELVCVGLSKNPYITVQMKLEHITWFRDYFEKKRQILQDTGSIPAVSDKQAP</sequence>
<dbReference type="STRING" id="136037.A0A067RLY8"/>
<protein>
    <recommendedName>
        <fullName evidence="7">Small ribosomal subunit protein mS31</fullName>
    </recommendedName>
    <alternativeName>
        <fullName evidence="8">28S ribosomal protein S31, mitochondrial</fullName>
    </alternativeName>
</protein>
<dbReference type="Pfam" id="PF15433">
    <property type="entry name" value="MRP-S31"/>
    <property type="match status" value="1"/>
</dbReference>
<evidence type="ECO:0000313" key="9">
    <source>
        <dbReference type="EMBL" id="KDR20607.1"/>
    </source>
</evidence>
<dbReference type="Proteomes" id="UP000027135">
    <property type="component" value="Unassembled WGS sequence"/>
</dbReference>
<keyword evidence="6" id="KW-0687">Ribonucleoprotein</keyword>
<dbReference type="InterPro" id="IPR026299">
    <property type="entry name" value="MRP-S31"/>
</dbReference>
<evidence type="ECO:0000256" key="5">
    <source>
        <dbReference type="ARBA" id="ARBA00023128"/>
    </source>
</evidence>
<dbReference type="GO" id="GO:0005763">
    <property type="term" value="C:mitochondrial small ribosomal subunit"/>
    <property type="evidence" value="ECO:0007669"/>
    <property type="project" value="InterPro"/>
</dbReference>
<organism evidence="9 10">
    <name type="scientific">Zootermopsis nevadensis</name>
    <name type="common">Dampwood termite</name>
    <dbReference type="NCBI Taxonomy" id="136037"/>
    <lineage>
        <taxon>Eukaryota</taxon>
        <taxon>Metazoa</taxon>
        <taxon>Ecdysozoa</taxon>
        <taxon>Arthropoda</taxon>
        <taxon>Hexapoda</taxon>
        <taxon>Insecta</taxon>
        <taxon>Pterygota</taxon>
        <taxon>Neoptera</taxon>
        <taxon>Polyneoptera</taxon>
        <taxon>Dictyoptera</taxon>
        <taxon>Blattodea</taxon>
        <taxon>Blattoidea</taxon>
        <taxon>Termitoidae</taxon>
        <taxon>Termopsidae</taxon>
        <taxon>Zootermopsis</taxon>
    </lineage>
</organism>
<dbReference type="AlphaFoldDB" id="A0A067RLY8"/>
<dbReference type="InParanoid" id="A0A067RLY8"/>
<comment type="subcellular location">
    <subcellularLocation>
        <location evidence="1">Mitochondrion</location>
    </subcellularLocation>
</comment>
<proteinExistence type="inferred from homology"/>
<comment type="similarity">
    <text evidence="2">Belongs to the mitochondrion-specific ribosomal protein mS31 family.</text>
</comment>
<dbReference type="GO" id="GO:0003735">
    <property type="term" value="F:structural constituent of ribosome"/>
    <property type="evidence" value="ECO:0007669"/>
    <property type="project" value="InterPro"/>
</dbReference>
<evidence type="ECO:0000256" key="2">
    <source>
        <dbReference type="ARBA" id="ARBA00011057"/>
    </source>
</evidence>
<keyword evidence="4 9" id="KW-0689">Ribosomal protein</keyword>
<evidence type="ECO:0000256" key="7">
    <source>
        <dbReference type="ARBA" id="ARBA00035133"/>
    </source>
</evidence>
<keyword evidence="5" id="KW-0496">Mitochondrion</keyword>
<accession>A0A067RLY8</accession>
<evidence type="ECO:0000313" key="10">
    <source>
        <dbReference type="Proteomes" id="UP000027135"/>
    </source>
</evidence>
<reference evidence="9 10" key="1">
    <citation type="journal article" date="2014" name="Nat. Commun.">
        <title>Molecular traces of alternative social organization in a termite genome.</title>
        <authorList>
            <person name="Terrapon N."/>
            <person name="Li C."/>
            <person name="Robertson H.M."/>
            <person name="Ji L."/>
            <person name="Meng X."/>
            <person name="Booth W."/>
            <person name="Chen Z."/>
            <person name="Childers C.P."/>
            <person name="Glastad K.M."/>
            <person name="Gokhale K."/>
            <person name="Gowin J."/>
            <person name="Gronenberg W."/>
            <person name="Hermansen R.A."/>
            <person name="Hu H."/>
            <person name="Hunt B.G."/>
            <person name="Huylmans A.K."/>
            <person name="Khalil S.M."/>
            <person name="Mitchell R.D."/>
            <person name="Munoz-Torres M.C."/>
            <person name="Mustard J.A."/>
            <person name="Pan H."/>
            <person name="Reese J.T."/>
            <person name="Scharf M.E."/>
            <person name="Sun F."/>
            <person name="Vogel H."/>
            <person name="Xiao J."/>
            <person name="Yang W."/>
            <person name="Yang Z."/>
            <person name="Yang Z."/>
            <person name="Zhou J."/>
            <person name="Zhu J."/>
            <person name="Brent C.S."/>
            <person name="Elsik C.G."/>
            <person name="Goodisman M.A."/>
            <person name="Liberles D.A."/>
            <person name="Roe R.M."/>
            <person name="Vargo E.L."/>
            <person name="Vilcinskas A."/>
            <person name="Wang J."/>
            <person name="Bornberg-Bauer E."/>
            <person name="Korb J."/>
            <person name="Zhang G."/>
            <person name="Liebig J."/>
        </authorList>
    </citation>
    <scope>NUCLEOTIDE SEQUENCE [LARGE SCALE GENOMIC DNA]</scope>
    <source>
        <tissue evidence="9">Whole organism</tissue>
    </source>
</reference>